<dbReference type="SUPFAM" id="SSF51182">
    <property type="entry name" value="RmlC-like cupins"/>
    <property type="match status" value="1"/>
</dbReference>
<dbReference type="PANTHER" id="PTHR21047">
    <property type="entry name" value="DTDP-6-DEOXY-D-GLUCOSE-3,5 EPIMERASE"/>
    <property type="match status" value="1"/>
</dbReference>
<dbReference type="InterPro" id="IPR000888">
    <property type="entry name" value="RmlC-like"/>
</dbReference>
<name>A0A6J6P247_9ZZZZ</name>
<evidence type="ECO:0000313" key="3">
    <source>
        <dbReference type="EMBL" id="CAB4716398.1"/>
    </source>
</evidence>
<organism evidence="2">
    <name type="scientific">freshwater metagenome</name>
    <dbReference type="NCBI Taxonomy" id="449393"/>
    <lineage>
        <taxon>unclassified sequences</taxon>
        <taxon>metagenomes</taxon>
        <taxon>ecological metagenomes</taxon>
    </lineage>
</organism>
<gene>
    <name evidence="2" type="ORF">UFOPK2510_00805</name>
    <name evidence="3" type="ORF">UFOPK2718_00157</name>
    <name evidence="4" type="ORF">UFOPK2936_00747</name>
    <name evidence="5" type="ORF">UFOPK3174_00545</name>
    <name evidence="6" type="ORF">UFOPK3328_00078</name>
    <name evidence="7" type="ORF">UFOPK3779_00078</name>
    <name evidence="8" type="ORF">UFOPK3913_00104</name>
    <name evidence="1" type="ORF">UFOPK4107_00561</name>
    <name evidence="9" type="ORF">UFOPK4403_00749</name>
</gene>
<accession>A0A6J6P247</accession>
<dbReference type="PANTHER" id="PTHR21047:SF2">
    <property type="entry name" value="THYMIDINE DIPHOSPHO-4-KETO-RHAMNOSE 3,5-EPIMERASE"/>
    <property type="match status" value="1"/>
</dbReference>
<dbReference type="GO" id="GO:0019305">
    <property type="term" value="P:dTDP-rhamnose biosynthetic process"/>
    <property type="evidence" value="ECO:0007669"/>
    <property type="project" value="TreeGrafter"/>
</dbReference>
<dbReference type="EMBL" id="CAFBLD010000001">
    <property type="protein sequence ID" value="CAB4855500.1"/>
    <property type="molecule type" value="Genomic_DNA"/>
</dbReference>
<dbReference type="EMBL" id="CAFABH010000007">
    <property type="protein sequence ID" value="CAB4826013.1"/>
    <property type="molecule type" value="Genomic_DNA"/>
</dbReference>
<dbReference type="GO" id="GO:0008830">
    <property type="term" value="F:dTDP-4-dehydrorhamnose 3,5-epimerase activity"/>
    <property type="evidence" value="ECO:0007669"/>
    <property type="project" value="InterPro"/>
</dbReference>
<dbReference type="AlphaFoldDB" id="A0A6J6P247"/>
<evidence type="ECO:0000313" key="6">
    <source>
        <dbReference type="EMBL" id="CAB4855500.1"/>
    </source>
</evidence>
<dbReference type="Gene3D" id="2.60.120.10">
    <property type="entry name" value="Jelly Rolls"/>
    <property type="match status" value="1"/>
</dbReference>
<reference evidence="2" key="1">
    <citation type="submission" date="2020-05" db="EMBL/GenBank/DDBJ databases">
        <authorList>
            <person name="Chiriac C."/>
            <person name="Salcher M."/>
            <person name="Ghai R."/>
            <person name="Kavagutti S V."/>
        </authorList>
    </citation>
    <scope>NUCLEOTIDE SEQUENCE</scope>
</reference>
<dbReference type="GO" id="GO:0000271">
    <property type="term" value="P:polysaccharide biosynthetic process"/>
    <property type="evidence" value="ECO:0007669"/>
    <property type="project" value="TreeGrafter"/>
</dbReference>
<evidence type="ECO:0000313" key="9">
    <source>
        <dbReference type="EMBL" id="CAB5072266.1"/>
    </source>
</evidence>
<protein>
    <submittedName>
        <fullName evidence="2">Unannotated protein</fullName>
    </submittedName>
</protein>
<evidence type="ECO:0000313" key="5">
    <source>
        <dbReference type="EMBL" id="CAB4826013.1"/>
    </source>
</evidence>
<proteinExistence type="predicted"/>
<dbReference type="EMBL" id="CAEZZW010000003">
    <property type="protein sequence ID" value="CAB4778961.1"/>
    <property type="molecule type" value="Genomic_DNA"/>
</dbReference>
<dbReference type="EMBL" id="CAFBQX010000003">
    <property type="protein sequence ID" value="CAB5072266.1"/>
    <property type="molecule type" value="Genomic_DNA"/>
</dbReference>
<evidence type="ECO:0000313" key="1">
    <source>
        <dbReference type="EMBL" id="CAB4335452.1"/>
    </source>
</evidence>
<dbReference type="EMBL" id="CAFBOC010000001">
    <property type="protein sequence ID" value="CAB4968412.1"/>
    <property type="molecule type" value="Genomic_DNA"/>
</dbReference>
<evidence type="ECO:0000313" key="2">
    <source>
        <dbReference type="EMBL" id="CAB4692717.1"/>
    </source>
</evidence>
<dbReference type="Pfam" id="PF00908">
    <property type="entry name" value="dTDP_sugar_isom"/>
    <property type="match status" value="1"/>
</dbReference>
<evidence type="ECO:0000313" key="7">
    <source>
        <dbReference type="EMBL" id="CAB4934340.1"/>
    </source>
</evidence>
<sequence>MNFVPVPKIDGAFTLQLTPHEDARGFLVELWNKASVQGVEEWANFSPVQINFVVSKSGSVRGIHRTKKNSPQRKVLTCIAGRVLDVLVDLRPDSSTFRNITRIELDGANPTLILIPAGVGHGMQSLGGDSSVLYCFDRSYNPADELGINPLDETLGIEWEEPLVLSDKDADAPNLNSYPLAEL</sequence>
<dbReference type="EMBL" id="CAEZYM010000001">
    <property type="protein sequence ID" value="CAB4716398.1"/>
    <property type="molecule type" value="Genomic_DNA"/>
</dbReference>
<dbReference type="GO" id="GO:0005829">
    <property type="term" value="C:cytosol"/>
    <property type="evidence" value="ECO:0007669"/>
    <property type="project" value="TreeGrafter"/>
</dbReference>
<dbReference type="EMBL" id="CAFBNH010000001">
    <property type="protein sequence ID" value="CAB4934340.1"/>
    <property type="molecule type" value="Genomic_DNA"/>
</dbReference>
<evidence type="ECO:0000313" key="8">
    <source>
        <dbReference type="EMBL" id="CAB4968412.1"/>
    </source>
</evidence>
<evidence type="ECO:0000313" key="4">
    <source>
        <dbReference type="EMBL" id="CAB4778961.1"/>
    </source>
</evidence>
<dbReference type="InterPro" id="IPR011051">
    <property type="entry name" value="RmlC_Cupin_sf"/>
</dbReference>
<dbReference type="InterPro" id="IPR014710">
    <property type="entry name" value="RmlC-like_jellyroll"/>
</dbReference>
<dbReference type="EMBL" id="CAEZXO010000004">
    <property type="protein sequence ID" value="CAB4692717.1"/>
    <property type="molecule type" value="Genomic_DNA"/>
</dbReference>
<dbReference type="EMBL" id="CAESAE010000003">
    <property type="protein sequence ID" value="CAB4335452.1"/>
    <property type="molecule type" value="Genomic_DNA"/>
</dbReference>